<dbReference type="PANTHER" id="PTHR42961">
    <property type="entry name" value="IRON-SULFUR PROTEIN NUBPL"/>
    <property type="match status" value="1"/>
</dbReference>
<keyword evidence="4 8" id="KW-0547">Nucleotide-binding</keyword>
<dbReference type="Pfam" id="PF01883">
    <property type="entry name" value="FeS_assembly_P"/>
    <property type="match status" value="1"/>
</dbReference>
<evidence type="ECO:0000256" key="7">
    <source>
        <dbReference type="ARBA" id="ARBA00023014"/>
    </source>
</evidence>
<dbReference type="HAMAP" id="MF_02040">
    <property type="entry name" value="Mrp_NBP35"/>
    <property type="match status" value="1"/>
</dbReference>
<keyword evidence="11" id="KW-1185">Reference proteome</keyword>
<accession>A0A518EQ17</accession>
<reference evidence="10 11" key="1">
    <citation type="submission" date="2019-02" db="EMBL/GenBank/DDBJ databases">
        <title>Deep-cultivation of Planctomycetes and their phenomic and genomic characterization uncovers novel biology.</title>
        <authorList>
            <person name="Wiegand S."/>
            <person name="Jogler M."/>
            <person name="Boedeker C."/>
            <person name="Pinto D."/>
            <person name="Vollmers J."/>
            <person name="Rivas-Marin E."/>
            <person name="Kohn T."/>
            <person name="Peeters S.H."/>
            <person name="Heuer A."/>
            <person name="Rast P."/>
            <person name="Oberbeckmann S."/>
            <person name="Bunk B."/>
            <person name="Jeske O."/>
            <person name="Meyerdierks A."/>
            <person name="Storesund J.E."/>
            <person name="Kallscheuer N."/>
            <person name="Luecker S."/>
            <person name="Lage O.M."/>
            <person name="Pohl T."/>
            <person name="Merkel B.J."/>
            <person name="Hornburger P."/>
            <person name="Mueller R.-W."/>
            <person name="Bruemmer F."/>
            <person name="Labrenz M."/>
            <person name="Spormann A.M."/>
            <person name="Op den Camp H."/>
            <person name="Overmann J."/>
            <person name="Amann R."/>
            <person name="Jetten M.S.M."/>
            <person name="Mascher T."/>
            <person name="Medema M.H."/>
            <person name="Devos D.P."/>
            <person name="Kaster A.-K."/>
            <person name="Ovreas L."/>
            <person name="Rohde M."/>
            <person name="Galperin M.Y."/>
            <person name="Jogler C."/>
        </authorList>
    </citation>
    <scope>NUCLEOTIDE SEQUENCE [LARGE SCALE GENOMIC DNA]</scope>
    <source>
        <strain evidence="10 11">Poly30</strain>
    </source>
</reference>
<dbReference type="SUPFAM" id="SSF117916">
    <property type="entry name" value="Fe-S cluster assembly (FSCA) domain-like"/>
    <property type="match status" value="1"/>
</dbReference>
<dbReference type="CDD" id="cd02037">
    <property type="entry name" value="Mrp_NBP35"/>
    <property type="match status" value="1"/>
</dbReference>
<dbReference type="GO" id="GO:0140663">
    <property type="term" value="F:ATP-dependent FeS chaperone activity"/>
    <property type="evidence" value="ECO:0007669"/>
    <property type="project" value="InterPro"/>
</dbReference>
<dbReference type="FunFam" id="3.40.50.300:FF:001119">
    <property type="entry name" value="Iron-sulfur cluster carrier protein"/>
    <property type="match status" value="1"/>
</dbReference>
<dbReference type="GO" id="GO:0046872">
    <property type="term" value="F:metal ion binding"/>
    <property type="evidence" value="ECO:0007669"/>
    <property type="project" value="UniProtKB-KW"/>
</dbReference>
<dbReference type="Pfam" id="PF10609">
    <property type="entry name" value="ParA"/>
    <property type="match status" value="1"/>
</dbReference>
<comment type="function">
    <text evidence="8">Binds and transfers iron-sulfur (Fe-S) clusters to target apoproteins. Can hydrolyze ATP.</text>
</comment>
<dbReference type="InterPro" id="IPR033756">
    <property type="entry name" value="YlxH/NBP35"/>
</dbReference>
<dbReference type="Proteomes" id="UP000320390">
    <property type="component" value="Chromosome"/>
</dbReference>
<comment type="similarity">
    <text evidence="8">Belongs to the Mrp/NBP35 ATP-binding proteins family.</text>
</comment>
<gene>
    <name evidence="10" type="primary">minD_2</name>
    <name evidence="10" type="ORF">Poly30_16920</name>
</gene>
<protein>
    <recommendedName>
        <fullName evidence="8">Iron-sulfur cluster carrier protein</fullName>
    </recommendedName>
</protein>
<dbReference type="PANTHER" id="PTHR42961:SF2">
    <property type="entry name" value="IRON-SULFUR PROTEIN NUBPL"/>
    <property type="match status" value="1"/>
</dbReference>
<dbReference type="InterPro" id="IPR002744">
    <property type="entry name" value="MIP18-like"/>
</dbReference>
<evidence type="ECO:0000259" key="9">
    <source>
        <dbReference type="Pfam" id="PF01883"/>
    </source>
</evidence>
<dbReference type="Gene3D" id="3.40.50.300">
    <property type="entry name" value="P-loop containing nucleotide triphosphate hydrolases"/>
    <property type="match status" value="1"/>
</dbReference>
<feature type="binding site" evidence="8">
    <location>
        <begin position="109"/>
        <end position="116"/>
    </location>
    <ligand>
        <name>ATP</name>
        <dbReference type="ChEBI" id="CHEBI:30616"/>
    </ligand>
</feature>
<keyword evidence="3 8" id="KW-0479">Metal-binding</keyword>
<dbReference type="Gene3D" id="3.30.300.130">
    <property type="entry name" value="Fe-S cluster assembly (FSCA)"/>
    <property type="match status" value="1"/>
</dbReference>
<comment type="subunit">
    <text evidence="8">Homodimer.</text>
</comment>
<comment type="similarity">
    <text evidence="1">In the N-terminal section; belongs to the MIP18 family.</text>
</comment>
<evidence type="ECO:0000256" key="5">
    <source>
        <dbReference type="ARBA" id="ARBA00022840"/>
    </source>
</evidence>
<dbReference type="AlphaFoldDB" id="A0A518EQ17"/>
<dbReference type="InterPro" id="IPR044304">
    <property type="entry name" value="NUBPL-like"/>
</dbReference>
<evidence type="ECO:0000256" key="3">
    <source>
        <dbReference type="ARBA" id="ARBA00022723"/>
    </source>
</evidence>
<dbReference type="InterPro" id="IPR027417">
    <property type="entry name" value="P-loop_NTPase"/>
</dbReference>
<keyword evidence="8" id="KW-0378">Hydrolase</keyword>
<dbReference type="GO" id="GO:0016226">
    <property type="term" value="P:iron-sulfur cluster assembly"/>
    <property type="evidence" value="ECO:0007669"/>
    <property type="project" value="InterPro"/>
</dbReference>
<evidence type="ECO:0000256" key="8">
    <source>
        <dbReference type="HAMAP-Rule" id="MF_02040"/>
    </source>
</evidence>
<comment type="similarity">
    <text evidence="2">In the C-terminal section; belongs to the Mrp/NBP35 ATP-binding proteins family.</text>
</comment>
<organism evidence="10 11">
    <name type="scientific">Saltatorellus ferox</name>
    <dbReference type="NCBI Taxonomy" id="2528018"/>
    <lineage>
        <taxon>Bacteria</taxon>
        <taxon>Pseudomonadati</taxon>
        <taxon>Planctomycetota</taxon>
        <taxon>Planctomycetia</taxon>
        <taxon>Planctomycetia incertae sedis</taxon>
        <taxon>Saltatorellus</taxon>
    </lineage>
</organism>
<evidence type="ECO:0000256" key="4">
    <source>
        <dbReference type="ARBA" id="ARBA00022741"/>
    </source>
</evidence>
<evidence type="ECO:0000313" key="11">
    <source>
        <dbReference type="Proteomes" id="UP000320390"/>
    </source>
</evidence>
<evidence type="ECO:0000256" key="2">
    <source>
        <dbReference type="ARBA" id="ARBA00008205"/>
    </source>
</evidence>
<keyword evidence="7 8" id="KW-0411">Iron-sulfur</keyword>
<dbReference type="InterPro" id="IPR034904">
    <property type="entry name" value="FSCA_dom_sf"/>
</dbReference>
<keyword evidence="5 8" id="KW-0067">ATP-binding</keyword>
<dbReference type="OrthoDB" id="9809679at2"/>
<sequence length="392" mass="40665">MNVTAPTRDAVLDALRGVIDPDLSQDIVSLGFVTRCEVTDAGAVDVVINLTTPACPVKDLMRDQARGFIEALPGVTSVEIEMTAEVKGPSGPARDAAKGVKHIVAVSSGKGGVGKSTVAVNLACALAQTGARVGLLDCDVHGPDVPMMMGLAGNPEQIEVDGKTKLVPKERRGVKTMSIGYLVPDEQPVIWRGPMVHSFIRQMLTDVLWGELDYLLVDMPPGTGDAQLSLAQEVPLSGAVLVTTPQAVAAFDVTKAISMFRQVDVPILGIIENMSGLVLKGKVEGGEAGSEVSIELGSETQNVVLEANGVFHATFEVFGSGGAEALGQKHGFPVLGKVPVDPGVRAGGDGGEPIVSVEKEGRSVAADALRAAAGRLAQRLAVKAFSSLPILD</sequence>
<name>A0A518EQ17_9BACT</name>
<evidence type="ECO:0000256" key="1">
    <source>
        <dbReference type="ARBA" id="ARBA00007352"/>
    </source>
</evidence>
<keyword evidence="6 8" id="KW-0408">Iron</keyword>
<dbReference type="GO" id="GO:0051539">
    <property type="term" value="F:4 iron, 4 sulfur cluster binding"/>
    <property type="evidence" value="ECO:0007669"/>
    <property type="project" value="TreeGrafter"/>
</dbReference>
<dbReference type="PROSITE" id="PS01215">
    <property type="entry name" value="MRP"/>
    <property type="match status" value="1"/>
</dbReference>
<proteinExistence type="inferred from homology"/>
<dbReference type="GO" id="GO:0005524">
    <property type="term" value="F:ATP binding"/>
    <property type="evidence" value="ECO:0007669"/>
    <property type="project" value="UniProtKB-UniRule"/>
</dbReference>
<dbReference type="GO" id="GO:0016887">
    <property type="term" value="F:ATP hydrolysis activity"/>
    <property type="evidence" value="ECO:0007669"/>
    <property type="project" value="UniProtKB-UniRule"/>
</dbReference>
<feature type="domain" description="MIP18 family-like" evidence="9">
    <location>
        <begin position="8"/>
        <end position="80"/>
    </location>
</feature>
<dbReference type="EMBL" id="CP036434">
    <property type="protein sequence ID" value="QDV06187.1"/>
    <property type="molecule type" value="Genomic_DNA"/>
</dbReference>
<dbReference type="InterPro" id="IPR019591">
    <property type="entry name" value="Mrp/NBP35_ATP-bd"/>
</dbReference>
<dbReference type="SUPFAM" id="SSF52540">
    <property type="entry name" value="P-loop containing nucleoside triphosphate hydrolases"/>
    <property type="match status" value="1"/>
</dbReference>
<evidence type="ECO:0000256" key="6">
    <source>
        <dbReference type="ARBA" id="ARBA00023004"/>
    </source>
</evidence>
<dbReference type="InterPro" id="IPR000808">
    <property type="entry name" value="Mrp-like_CS"/>
</dbReference>
<evidence type="ECO:0000313" key="10">
    <source>
        <dbReference type="EMBL" id="QDV06187.1"/>
    </source>
</evidence>